<dbReference type="STRING" id="604088.SAMN04488060_0944"/>
<evidence type="ECO:0000313" key="3">
    <source>
        <dbReference type="Proteomes" id="UP000199331"/>
    </source>
</evidence>
<organism evidence="2 3">
    <name type="scientific">Qipengyuania nanhaisediminis</name>
    <dbReference type="NCBI Taxonomy" id="604088"/>
    <lineage>
        <taxon>Bacteria</taxon>
        <taxon>Pseudomonadati</taxon>
        <taxon>Pseudomonadota</taxon>
        <taxon>Alphaproteobacteria</taxon>
        <taxon>Sphingomonadales</taxon>
        <taxon>Erythrobacteraceae</taxon>
        <taxon>Qipengyuania</taxon>
    </lineage>
</organism>
<dbReference type="Proteomes" id="UP000199331">
    <property type="component" value="Unassembled WGS sequence"/>
</dbReference>
<evidence type="ECO:0000313" key="2">
    <source>
        <dbReference type="EMBL" id="SFO95407.1"/>
    </source>
</evidence>
<gene>
    <name evidence="2" type="ORF">SAMN04488060_0944</name>
</gene>
<protein>
    <recommendedName>
        <fullName evidence="4">DUF306 domain-containing protein</fullName>
    </recommendedName>
</protein>
<dbReference type="EMBL" id="FOWZ01000001">
    <property type="protein sequence ID" value="SFO95407.1"/>
    <property type="molecule type" value="Genomic_DNA"/>
</dbReference>
<keyword evidence="3" id="KW-1185">Reference proteome</keyword>
<proteinExistence type="predicted"/>
<keyword evidence="1" id="KW-0812">Transmembrane</keyword>
<reference evidence="3" key="1">
    <citation type="submission" date="2016-10" db="EMBL/GenBank/DDBJ databases">
        <authorList>
            <person name="Varghese N."/>
            <person name="Submissions S."/>
        </authorList>
    </citation>
    <scope>NUCLEOTIDE SEQUENCE [LARGE SCALE GENOMIC DNA]</scope>
    <source>
        <strain evidence="3">CGMCC 1.7715</strain>
    </source>
</reference>
<name>A0A1I5LDV6_9SPHN</name>
<feature type="transmembrane region" description="Helical" evidence="1">
    <location>
        <begin position="12"/>
        <end position="31"/>
    </location>
</feature>
<evidence type="ECO:0000256" key="1">
    <source>
        <dbReference type="SAM" id="Phobius"/>
    </source>
</evidence>
<accession>A0A1I5LDV6</accession>
<dbReference type="AlphaFoldDB" id="A0A1I5LDV6"/>
<keyword evidence="1" id="KW-1133">Transmembrane helix</keyword>
<keyword evidence="1" id="KW-0472">Membrane</keyword>
<dbReference type="OrthoDB" id="7410492at2"/>
<dbReference type="RefSeq" id="WP_090477758.1">
    <property type="nucleotide sequence ID" value="NZ_FOWZ01000001.1"/>
</dbReference>
<sequence>MSRSQHHKRLAWFTAGGLGIALVAVIVDVTLPPGETLWHMVAAPEEDGGWKFVEIDGVDVSDGGYSLGVRWGEISGFHDGCNSCGFEDLDQPRGALDRSMICTLQACEEKPNDVLFARFAFGTPQMRVENDRLILSQPGHRAVLVRPPAR</sequence>
<evidence type="ECO:0008006" key="4">
    <source>
        <dbReference type="Google" id="ProtNLM"/>
    </source>
</evidence>